<dbReference type="AlphaFoldDB" id="I0V7P0"/>
<dbReference type="PANTHER" id="PTHR34580:SF3">
    <property type="entry name" value="PROTEIN PAFB"/>
    <property type="match status" value="1"/>
</dbReference>
<keyword evidence="2" id="KW-0238">DNA-binding</keyword>
<keyword evidence="6" id="KW-1185">Reference proteome</keyword>
<dbReference type="PROSITE" id="PS52050">
    <property type="entry name" value="WYL"/>
    <property type="match status" value="1"/>
</dbReference>
<keyword evidence="3" id="KW-0804">Transcription</keyword>
<gene>
    <name evidence="5" type="ORF">SacxiDRAFT_3952</name>
</gene>
<dbReference type="GO" id="GO:0003677">
    <property type="term" value="F:DNA binding"/>
    <property type="evidence" value="ECO:0007669"/>
    <property type="project" value="UniProtKB-KW"/>
</dbReference>
<dbReference type="SMART" id="SM00420">
    <property type="entry name" value="HTH_DEOR"/>
    <property type="match status" value="1"/>
</dbReference>
<name>I0V7P0_9PSEU</name>
<evidence type="ECO:0000256" key="3">
    <source>
        <dbReference type="ARBA" id="ARBA00023163"/>
    </source>
</evidence>
<dbReference type="PIRSF" id="PIRSF016838">
    <property type="entry name" value="PafC"/>
    <property type="match status" value="1"/>
</dbReference>
<keyword evidence="1" id="KW-0805">Transcription regulation</keyword>
<dbReference type="InterPro" id="IPR028349">
    <property type="entry name" value="PafC-like"/>
</dbReference>
<dbReference type="SUPFAM" id="SSF46785">
    <property type="entry name" value="Winged helix' DNA-binding domain"/>
    <property type="match status" value="1"/>
</dbReference>
<dbReference type="Pfam" id="PF13280">
    <property type="entry name" value="WYL"/>
    <property type="match status" value="1"/>
</dbReference>
<reference evidence="5 6" key="1">
    <citation type="submission" date="2012-01" db="EMBL/GenBank/DDBJ databases">
        <title>Improved High-Quality Draft sequence of Saccharomonospora xinjiangensis XJ-54.</title>
        <authorList>
            <consortium name="US DOE Joint Genome Institute"/>
            <person name="Lucas S."/>
            <person name="Han J."/>
            <person name="Lapidus A."/>
            <person name="Cheng J.-F."/>
            <person name="Goodwin L."/>
            <person name="Pitluck S."/>
            <person name="Peters L."/>
            <person name="Mikhailova N."/>
            <person name="Teshima H."/>
            <person name="Detter J.C."/>
            <person name="Han C."/>
            <person name="Tapia R."/>
            <person name="Land M."/>
            <person name="Hauser L."/>
            <person name="Kyrpides N."/>
            <person name="Ivanova N."/>
            <person name="Pagani I."/>
            <person name="Brambilla E.-M."/>
            <person name="Klenk H.-P."/>
            <person name="Woyke T."/>
        </authorList>
    </citation>
    <scope>NUCLEOTIDE SEQUENCE [LARGE SCALE GENOMIC DNA]</scope>
    <source>
        <strain evidence="5 6">XJ-54</strain>
    </source>
</reference>
<dbReference type="InterPro" id="IPR001034">
    <property type="entry name" value="DeoR_HTH"/>
</dbReference>
<evidence type="ECO:0000313" key="5">
    <source>
        <dbReference type="EMBL" id="EID56143.1"/>
    </source>
</evidence>
<dbReference type="Gene3D" id="1.10.10.10">
    <property type="entry name" value="Winged helix-like DNA-binding domain superfamily/Winged helix DNA-binding domain"/>
    <property type="match status" value="1"/>
</dbReference>
<evidence type="ECO:0000259" key="4">
    <source>
        <dbReference type="PROSITE" id="PS51000"/>
    </source>
</evidence>
<dbReference type="InterPro" id="IPR051534">
    <property type="entry name" value="CBASS_pafABC_assoc_protein"/>
</dbReference>
<dbReference type="InterPro" id="IPR013196">
    <property type="entry name" value="HTH_11"/>
</dbReference>
<dbReference type="InterPro" id="IPR018356">
    <property type="entry name" value="Tscrpt_reg_HTH_DeoR_CS"/>
</dbReference>
<dbReference type="GO" id="GO:0003700">
    <property type="term" value="F:DNA-binding transcription factor activity"/>
    <property type="evidence" value="ECO:0007669"/>
    <property type="project" value="InterPro"/>
</dbReference>
<evidence type="ECO:0000256" key="2">
    <source>
        <dbReference type="ARBA" id="ARBA00023125"/>
    </source>
</evidence>
<evidence type="ECO:0000256" key="1">
    <source>
        <dbReference type="ARBA" id="ARBA00023015"/>
    </source>
</evidence>
<evidence type="ECO:0000313" key="6">
    <source>
        <dbReference type="Proteomes" id="UP000004691"/>
    </source>
</evidence>
<dbReference type="Pfam" id="PF08279">
    <property type="entry name" value="HTH_11"/>
    <property type="match status" value="1"/>
</dbReference>
<dbReference type="RefSeq" id="WP_006240378.1">
    <property type="nucleotide sequence ID" value="NZ_JH636049.1"/>
</dbReference>
<dbReference type="eggNOG" id="COG2378">
    <property type="taxonomic scope" value="Bacteria"/>
</dbReference>
<protein>
    <submittedName>
        <fullName evidence="5">Putative transcriptional regulator</fullName>
    </submittedName>
</protein>
<sequence>MGTPGTRLLQLLSLLQNGRSWQAAELAERLRVSPRTLRRDLDQLRELGYPVSSARGPGGHYRLVAGQALPPLLFTDEEAVGTVVGLRLVAPADPTGAAEGALRKLGQVLPSRLRHQVRAVAASIRPGSRRTPAAADLRLLHTLGATAHAHQDVRFRYAAKQGATASRRVEPYRLVHLGRRWYVLGWDRDRGDWRTFRLDRISELTVPGTTFVPRPLPENAVPFPSHTHDPASRERGVVRFSAPLAVVSERLDAEAGYLEAVDDATCRYVTAPDSWEWLAVTLAAVGVPYTIEGPPELADLSRSLAERMAAAADADQSTVASRREGR</sequence>
<dbReference type="PANTHER" id="PTHR34580">
    <property type="match status" value="1"/>
</dbReference>
<dbReference type="Proteomes" id="UP000004691">
    <property type="component" value="Unassembled WGS sequence"/>
</dbReference>
<dbReference type="PROSITE" id="PS00894">
    <property type="entry name" value="HTH_DEOR_1"/>
    <property type="match status" value="1"/>
</dbReference>
<organism evidence="5 6">
    <name type="scientific">Saccharomonospora xinjiangensis XJ-54</name>
    <dbReference type="NCBI Taxonomy" id="882086"/>
    <lineage>
        <taxon>Bacteria</taxon>
        <taxon>Bacillati</taxon>
        <taxon>Actinomycetota</taxon>
        <taxon>Actinomycetes</taxon>
        <taxon>Pseudonocardiales</taxon>
        <taxon>Pseudonocardiaceae</taxon>
        <taxon>Saccharomonospora</taxon>
    </lineage>
</organism>
<dbReference type="STRING" id="882086.SacxiDRAFT_3952"/>
<dbReference type="HOGENOM" id="CLU_041141_1_0_11"/>
<accession>I0V7P0</accession>
<dbReference type="InterPro" id="IPR036390">
    <property type="entry name" value="WH_DNA-bd_sf"/>
</dbReference>
<dbReference type="InterPro" id="IPR026881">
    <property type="entry name" value="WYL_dom"/>
</dbReference>
<dbReference type="PROSITE" id="PS51000">
    <property type="entry name" value="HTH_DEOR_2"/>
    <property type="match status" value="1"/>
</dbReference>
<proteinExistence type="predicted"/>
<feature type="domain" description="HTH deoR-type" evidence="4">
    <location>
        <begin position="4"/>
        <end position="69"/>
    </location>
</feature>
<dbReference type="EMBL" id="JH636049">
    <property type="protein sequence ID" value="EID56143.1"/>
    <property type="molecule type" value="Genomic_DNA"/>
</dbReference>
<dbReference type="InterPro" id="IPR036388">
    <property type="entry name" value="WH-like_DNA-bd_sf"/>
</dbReference>